<comment type="catalytic activity">
    <reaction evidence="2">
        <text>UDP-N-acetyl-alpha-D-glucosamine = UDP-N-acetyl-alpha-D-mannosamine</text>
        <dbReference type="Rhea" id="RHEA:17213"/>
        <dbReference type="ChEBI" id="CHEBI:57705"/>
        <dbReference type="ChEBI" id="CHEBI:68623"/>
        <dbReference type="EC" id="5.1.3.14"/>
    </reaction>
</comment>
<dbReference type="PANTHER" id="PTHR43174">
    <property type="entry name" value="UDP-N-ACETYLGLUCOSAMINE 2-EPIMERASE"/>
    <property type="match status" value="1"/>
</dbReference>
<evidence type="ECO:0000313" key="7">
    <source>
        <dbReference type="EMBL" id="GAB0058324.1"/>
    </source>
</evidence>
<dbReference type="GO" id="GO:0008761">
    <property type="term" value="F:UDP-N-acetylglucosamine 2-epimerase activity"/>
    <property type="evidence" value="ECO:0007669"/>
    <property type="project" value="UniProtKB-EC"/>
</dbReference>
<dbReference type="InterPro" id="IPR003331">
    <property type="entry name" value="UDP_GlcNAc_Epimerase_2_dom"/>
</dbReference>
<evidence type="ECO:0000259" key="6">
    <source>
        <dbReference type="Pfam" id="PF02350"/>
    </source>
</evidence>
<dbReference type="Gene3D" id="3.40.50.2000">
    <property type="entry name" value="Glycogen Phosphorylase B"/>
    <property type="match status" value="2"/>
</dbReference>
<evidence type="ECO:0000256" key="4">
    <source>
        <dbReference type="ARBA" id="ARBA00038858"/>
    </source>
</evidence>
<organism evidence="7 8">
    <name type="scientific">Candidatus Magnetaquiglobus chichijimensis</name>
    <dbReference type="NCBI Taxonomy" id="3141448"/>
    <lineage>
        <taxon>Bacteria</taxon>
        <taxon>Pseudomonadati</taxon>
        <taxon>Pseudomonadota</taxon>
        <taxon>Magnetococcia</taxon>
        <taxon>Magnetococcales</taxon>
        <taxon>Candidatus Magnetaquicoccaceae</taxon>
        <taxon>Candidatus Magnetaquiglobus</taxon>
    </lineage>
</organism>
<keyword evidence="8" id="KW-1185">Reference proteome</keyword>
<evidence type="ECO:0000256" key="1">
    <source>
        <dbReference type="ARBA" id="ARBA00023235"/>
    </source>
</evidence>
<dbReference type="Proteomes" id="UP001628193">
    <property type="component" value="Unassembled WGS sequence"/>
</dbReference>
<dbReference type="EC" id="5.1.3.14" evidence="4"/>
<reference evidence="7 8" key="1">
    <citation type="submission" date="2024-05" db="EMBL/GenBank/DDBJ databases">
        <authorList>
            <consortium name="Candidatus Magnetaquicoccaceae bacterium FCR-1 genome sequencing consortium"/>
            <person name="Shimoshige H."/>
            <person name="Shimamura S."/>
            <person name="Taoka A."/>
            <person name="Kobayashi H."/>
            <person name="Maekawa T."/>
        </authorList>
    </citation>
    <scope>NUCLEOTIDE SEQUENCE [LARGE SCALE GENOMIC DNA]</scope>
    <source>
        <strain evidence="7 8">FCR-1</strain>
    </source>
</reference>
<gene>
    <name evidence="7" type="primary">sacA</name>
    <name evidence="7" type="ORF">SIID45300_02672</name>
</gene>
<evidence type="ECO:0000256" key="3">
    <source>
        <dbReference type="ARBA" id="ARBA00038209"/>
    </source>
</evidence>
<dbReference type="EMBL" id="BAAFGK010000004">
    <property type="protein sequence ID" value="GAB0058324.1"/>
    <property type="molecule type" value="Genomic_DNA"/>
</dbReference>
<evidence type="ECO:0000256" key="2">
    <source>
        <dbReference type="ARBA" id="ARBA00036080"/>
    </source>
</evidence>
<sequence>MKRHRWLVLFGTRPEAIKLAPLILAAQQLPTVDIRICHTGQHRDMTSHVLKLFNIRPDIDLEVMQPDQSLSDLTTLLLSRLHSYLQQDKPDWVIVQGDTTTTFIGALAAFYQRIPVAHVEAGLRTGHIYAPWPEEMNRRLIGRLATLHFPPTDGAQDNLLKEGIPEEQILVTGNTGIDALHLLIAKLASDPTAQRQAEEVLTSLGVPNDPRPLVLITGHRRENHGQCLVTICKAIATLAEQFPNHVFIYPVHPNPRVRDTVFAELGQNLQNVFLIPPLDYQSFVVLMVRSVLILTDSGGIQEEASSLGKRVVVLRDITERHEGLATGLLRLAGTHTENIVKIATEALTGNWSVSGQGHDTYGNGKASTKILEKLLTFSVDNSIRTPSRYADACAMPPHD</sequence>
<dbReference type="SUPFAM" id="SSF53756">
    <property type="entry name" value="UDP-Glycosyltransferase/glycogen phosphorylase"/>
    <property type="match status" value="1"/>
</dbReference>
<keyword evidence="1 5" id="KW-0413">Isomerase</keyword>
<protein>
    <recommendedName>
        <fullName evidence="4">UDP-N-acetylglucosamine 2-epimerase (non-hydrolyzing)</fullName>
        <ecNumber evidence="4">5.1.3.14</ecNumber>
    </recommendedName>
</protein>
<reference evidence="7 8" key="2">
    <citation type="submission" date="2024-09" db="EMBL/GenBank/DDBJ databases">
        <title>Draft genome sequence of Candidatus Magnetaquicoccaceae bacterium FCR-1.</title>
        <authorList>
            <person name="Shimoshige H."/>
            <person name="Shimamura S."/>
            <person name="Taoka A."/>
            <person name="Kobayashi H."/>
            <person name="Maekawa T."/>
        </authorList>
    </citation>
    <scope>NUCLEOTIDE SEQUENCE [LARGE SCALE GENOMIC DNA]</scope>
    <source>
        <strain evidence="7 8">FCR-1</strain>
    </source>
</reference>
<dbReference type="Pfam" id="PF02350">
    <property type="entry name" value="Epimerase_2"/>
    <property type="match status" value="1"/>
</dbReference>
<evidence type="ECO:0000313" key="8">
    <source>
        <dbReference type="Proteomes" id="UP001628193"/>
    </source>
</evidence>
<accession>A0ABQ0CBS0</accession>
<dbReference type="NCBIfam" id="TIGR00236">
    <property type="entry name" value="wecB"/>
    <property type="match status" value="1"/>
</dbReference>
<dbReference type="CDD" id="cd03786">
    <property type="entry name" value="GTB_UDP-GlcNAc_2-Epimerase"/>
    <property type="match status" value="1"/>
</dbReference>
<comment type="caution">
    <text evidence="7">The sequence shown here is derived from an EMBL/GenBank/DDBJ whole genome shotgun (WGS) entry which is preliminary data.</text>
</comment>
<proteinExistence type="inferred from homology"/>
<feature type="domain" description="UDP-N-acetylglucosamine 2-epimerase" evidence="6">
    <location>
        <begin position="27"/>
        <end position="374"/>
    </location>
</feature>
<dbReference type="RefSeq" id="WP_420905999.1">
    <property type="nucleotide sequence ID" value="NZ_BAAFGK010000004.1"/>
</dbReference>
<dbReference type="InterPro" id="IPR029767">
    <property type="entry name" value="WecB-like"/>
</dbReference>
<name>A0ABQ0CBS0_9PROT</name>
<comment type="similarity">
    <text evidence="3 5">Belongs to the UDP-N-acetylglucosamine 2-epimerase family.</text>
</comment>
<evidence type="ECO:0000256" key="5">
    <source>
        <dbReference type="RuleBase" id="RU003513"/>
    </source>
</evidence>
<dbReference type="PANTHER" id="PTHR43174:SF2">
    <property type="entry name" value="UDP-N-ACETYLGLUCOSAMINE 2-EPIMERASE"/>
    <property type="match status" value="1"/>
</dbReference>